<proteinExistence type="predicted"/>
<keyword evidence="1" id="KW-0238">DNA-binding</keyword>
<dbReference type="EMBL" id="BMZB01000004">
    <property type="protein sequence ID" value="GGZ41019.1"/>
    <property type="molecule type" value="Genomic_DNA"/>
</dbReference>
<evidence type="ECO:0000313" key="2">
    <source>
        <dbReference type="Proteomes" id="UP000662572"/>
    </source>
</evidence>
<reference evidence="1" key="2">
    <citation type="submission" date="2020-09" db="EMBL/GenBank/DDBJ databases">
        <authorList>
            <person name="Sun Q."/>
            <person name="Kim S."/>
        </authorList>
    </citation>
    <scope>NUCLEOTIDE SEQUENCE</scope>
    <source>
        <strain evidence="1">KCTC 32296</strain>
    </source>
</reference>
<accession>A0A918QCL1</accession>
<sequence>MADVHPENDDLLWSHPVAFDKAFAGLDLSLEADEARRARIQAAFGMIELISLTVNAHTHGKPSHDQTETVHIRVELSGEVTQECGATLEPFTHAISSRLEVDCVKAETYSKSAQATGEQELSADDLDEPDLIGNGRIDLGLYIIEALGEAYDPFARKPGAVFEEPEVEAEPSPFAALSRLKFD</sequence>
<dbReference type="GO" id="GO:0003677">
    <property type="term" value="F:DNA binding"/>
    <property type="evidence" value="ECO:0007669"/>
    <property type="project" value="UniProtKB-KW"/>
</dbReference>
<evidence type="ECO:0000313" key="1">
    <source>
        <dbReference type="EMBL" id="GGZ41019.1"/>
    </source>
</evidence>
<comment type="caution">
    <text evidence="1">The sequence shown here is derived from an EMBL/GenBank/DDBJ whole genome shotgun (WGS) entry which is preliminary data.</text>
</comment>
<name>A0A918QCL1_9CAUL</name>
<protein>
    <submittedName>
        <fullName evidence="1">DNA-binding protein</fullName>
    </submittedName>
</protein>
<organism evidence="1 2">
    <name type="scientific">Asticcacaulis endophyticus</name>
    <dbReference type="NCBI Taxonomy" id="1395890"/>
    <lineage>
        <taxon>Bacteria</taxon>
        <taxon>Pseudomonadati</taxon>
        <taxon>Pseudomonadota</taxon>
        <taxon>Alphaproteobacteria</taxon>
        <taxon>Caulobacterales</taxon>
        <taxon>Caulobacteraceae</taxon>
        <taxon>Asticcacaulis</taxon>
    </lineage>
</organism>
<gene>
    <name evidence="1" type="ORF">GCM10011273_29720</name>
</gene>
<keyword evidence="2" id="KW-1185">Reference proteome</keyword>
<dbReference type="AlphaFoldDB" id="A0A918QCL1"/>
<reference evidence="1" key="1">
    <citation type="journal article" date="2014" name="Int. J. Syst. Evol. Microbiol.">
        <title>Complete genome sequence of Corynebacterium casei LMG S-19264T (=DSM 44701T), isolated from a smear-ripened cheese.</title>
        <authorList>
            <consortium name="US DOE Joint Genome Institute (JGI-PGF)"/>
            <person name="Walter F."/>
            <person name="Albersmeier A."/>
            <person name="Kalinowski J."/>
            <person name="Ruckert C."/>
        </authorList>
    </citation>
    <scope>NUCLEOTIDE SEQUENCE</scope>
    <source>
        <strain evidence="1">KCTC 32296</strain>
    </source>
</reference>
<dbReference type="Proteomes" id="UP000662572">
    <property type="component" value="Unassembled WGS sequence"/>
</dbReference>
<dbReference type="RefSeq" id="WP_189487940.1">
    <property type="nucleotide sequence ID" value="NZ_BMZB01000004.1"/>
</dbReference>